<evidence type="ECO:0000256" key="11">
    <source>
        <dbReference type="ARBA" id="ARBA00018735"/>
    </source>
</evidence>
<dbReference type="InterPro" id="IPR008919">
    <property type="entry name" value="Retrov_capsid_N"/>
</dbReference>
<dbReference type="PROSITE" id="PS50994">
    <property type="entry name" value="INTEGRASE"/>
    <property type="match status" value="1"/>
</dbReference>
<dbReference type="Gene3D" id="2.40.70.10">
    <property type="entry name" value="Acid Proteases"/>
    <property type="match status" value="1"/>
</dbReference>
<evidence type="ECO:0000256" key="9">
    <source>
        <dbReference type="ARBA" id="ARBA00004560"/>
    </source>
</evidence>
<dbReference type="Gene3D" id="3.10.10.10">
    <property type="entry name" value="HIV Type 1 Reverse Transcriptase, subunit A, domain 1"/>
    <property type="match status" value="1"/>
</dbReference>
<evidence type="ECO:0000256" key="37">
    <source>
        <dbReference type="ARBA" id="ARBA00023046"/>
    </source>
</evidence>
<comment type="function">
    <text evidence="3">Targets Gag and gag-pol polyproteins to the plasma membrane via a multipartite membrane binding signal, that includes its myristoylated N-terminus. Also mediates nuclear localization of the pre-integration complex.</text>
</comment>
<dbReference type="Gene3D" id="1.10.375.10">
    <property type="entry name" value="Human Immunodeficiency Virus Type 1 Capsid Protein"/>
    <property type="match status" value="1"/>
</dbReference>
<reference evidence="61 62" key="1">
    <citation type="journal article" date="1997" name="Virology">
        <title>Unique sequence and lesional tropism of a new variant of neuropathogenic friend murine leukemia virus.</title>
        <authorList>
            <person name="Takase-Yoden S."/>
            <person name="Watanabe R."/>
        </authorList>
    </citation>
    <scope>NUCLEOTIDE SEQUENCE [LARGE SCALE GENOMIC DNA]</scope>
    <source>
        <strain evidence="61">FrC6-A8F5</strain>
    </source>
</reference>
<evidence type="ECO:0000256" key="3">
    <source>
        <dbReference type="ARBA" id="ARBA00002390"/>
    </source>
</evidence>
<evidence type="ECO:0000256" key="48">
    <source>
        <dbReference type="ARBA" id="ARBA00023311"/>
    </source>
</evidence>
<keyword evidence="19" id="KW-0519">Myristate</keyword>
<dbReference type="GO" id="GO:0003887">
    <property type="term" value="F:DNA-directed DNA polymerase activity"/>
    <property type="evidence" value="ECO:0007669"/>
    <property type="project" value="UniProtKB-KW"/>
</dbReference>
<evidence type="ECO:0000256" key="53">
    <source>
        <dbReference type="ARBA" id="ARBA00046648"/>
    </source>
</evidence>
<dbReference type="InterPro" id="IPR039464">
    <property type="entry name" value="Gag-pol_Znf-H3C2"/>
</dbReference>
<dbReference type="Gene3D" id="1.10.340.70">
    <property type="match status" value="1"/>
</dbReference>
<keyword evidence="27" id="KW-0862">Zinc</keyword>
<comment type="function">
    <text evidence="49">Plays a role in budding and is processed by the viral protease during virion maturation outside the cell. During budding, it recruits, in a PPXY-dependent or independent manner, Nedd4-like ubiquitin ligases that conjugate ubiquitin molecules to Gag-Pol, or to Gag-Pol binding host factors. Interaction with HECT ubiquitin ligases probably links the viral protein to the host ESCRT pathway and facilitates release.</text>
</comment>
<dbReference type="PROSITE" id="PS50879">
    <property type="entry name" value="RNASE_H_1"/>
    <property type="match status" value="1"/>
</dbReference>
<dbReference type="GO" id="GO:0072494">
    <property type="term" value="C:host multivesicular body"/>
    <property type="evidence" value="ECO:0007669"/>
    <property type="project" value="UniProtKB-SubCell"/>
</dbReference>
<keyword evidence="18" id="KW-0548">Nucleotidyltransferase</keyword>
<keyword evidence="20" id="KW-0540">Nuclease</keyword>
<keyword evidence="26" id="KW-1193">Eukaryotic host translation shutoff by virus</keyword>
<dbReference type="PROSITE" id="PS50175">
    <property type="entry name" value="ASP_PROT_RETROV"/>
    <property type="match status" value="1"/>
</dbReference>
<comment type="function">
    <text evidence="50">The aspartyl protease mediates proteolytic cleavages of Gag and Gag-Pol polyproteins during or shortly after the release of the virion from the plasma membrane. Cleavages take place as an ordered, step-wise cascade to yield mature proteins. This process is called maturation. Displays maximal activity during the budding process just prior to particle release from the cell. Cleaves the translation initiation factor eIF4G leading to the inhibition of host cap-dependent translation.</text>
</comment>
<keyword evidence="37" id="KW-1039">Host endosome</keyword>
<dbReference type="GO" id="GO:0015074">
    <property type="term" value="P:DNA integration"/>
    <property type="evidence" value="ECO:0007669"/>
    <property type="project" value="UniProtKB-KW"/>
</dbReference>
<evidence type="ECO:0000256" key="52">
    <source>
        <dbReference type="ARBA" id="ARBA00046442"/>
    </source>
</evidence>
<dbReference type="Pfam" id="PF02093">
    <property type="entry name" value="Gag_p30"/>
    <property type="match status" value="1"/>
</dbReference>
<evidence type="ECO:0000256" key="51">
    <source>
        <dbReference type="ARBA" id="ARBA00045807"/>
    </source>
</evidence>
<dbReference type="SUPFAM" id="SSF47943">
    <property type="entry name" value="Retrovirus capsid protein, N-terminal core domain"/>
    <property type="match status" value="1"/>
</dbReference>
<evidence type="ECO:0000256" key="47">
    <source>
        <dbReference type="ARBA" id="ARBA00023296"/>
    </source>
</evidence>
<evidence type="ECO:0000256" key="2">
    <source>
        <dbReference type="ARBA" id="ARBA00002042"/>
    </source>
</evidence>
<evidence type="ECO:0000256" key="46">
    <source>
        <dbReference type="ARBA" id="ARBA00023288"/>
    </source>
</evidence>
<comment type="subunit">
    <text evidence="52">The reverse transcriptase is a monomer. Interacts (via RNase domains) with host release factor ETF1; this interaction is essential for translational readthrough of amber codon between viral gag and pol genes, as well as for viral replication.</text>
</comment>
<keyword evidence="34 61" id="KW-0695">RNA-directed DNA polymerase</keyword>
<dbReference type="InterPro" id="IPR000840">
    <property type="entry name" value="G_retro_matrix"/>
</dbReference>
<dbReference type="Pfam" id="PF01140">
    <property type="entry name" value="Gag_MA"/>
    <property type="match status" value="1"/>
</dbReference>
<evidence type="ECO:0000256" key="49">
    <source>
        <dbReference type="ARBA" id="ARBA00043908"/>
    </source>
</evidence>
<evidence type="ECO:0000256" key="1">
    <source>
        <dbReference type="ARBA" id="ARBA00001946"/>
    </source>
</evidence>
<dbReference type="InterPro" id="IPR040643">
    <property type="entry name" value="MLVIN_C"/>
</dbReference>
<keyword evidence="45" id="KW-1262">Eukaryotic host gene expression shutoff by virus</keyword>
<dbReference type="Gene3D" id="4.10.60.10">
    <property type="entry name" value="Zinc finger, CCHC-type"/>
    <property type="match status" value="1"/>
</dbReference>
<dbReference type="GO" id="GO:0046718">
    <property type="term" value="P:symbiont entry into host cell"/>
    <property type="evidence" value="ECO:0007669"/>
    <property type="project" value="UniProtKB-KW"/>
</dbReference>
<organism evidence="61 62">
    <name type="scientific">Friend murine leukemia virus</name>
    <name type="common">FrMLV</name>
    <dbReference type="NCBI Taxonomy" id="11795"/>
    <lineage>
        <taxon>Viruses</taxon>
        <taxon>Riboviria</taxon>
        <taxon>Pararnavirae</taxon>
        <taxon>Artverviricota</taxon>
        <taxon>Revtraviricetes</taxon>
        <taxon>Ortervirales</taxon>
        <taxon>Retroviridae</taxon>
        <taxon>Orthoretrovirinae</taxon>
        <taxon>Gammaretrovirus</taxon>
        <taxon>Gammaretrovirus murleu</taxon>
        <taxon>Murine leukemia virus</taxon>
    </lineage>
</organism>
<dbReference type="FunFam" id="3.30.420.10:FF:000094">
    <property type="entry name" value="Gag-Pol polyprotein"/>
    <property type="match status" value="1"/>
</dbReference>
<sequence length="1738" mass="195073">MGQTATTPLSLTLDHWKDVERTAHNQSVEVRKRRWVTFCSAEWPTFNVGWPRDGTFNPDIITQVKIKVFSPGPHGHPDQVPYIVTWEALAVDPPPWVKPFVHPKPPLLLPPSAPSLPPEPPLSTPPQSSLYPTLTSPLNTKPRPQVLPDSGGPLIDLLTEDPPPYRDPGPPSPDGKGDSGEVAPTGGAPDSSPMVSRLRGRREPPVADSTTSQAFPLRLGGNGQFQYWPFSSSDLYNWKNNNPSFSEDPGKLTALIESVLLTHQPTWDDCQQLLGTLLTGEEKQRVLLEARKAVRGEDGRPTQLPNDINDAFPLERPDWDYNTQRGRNHLVHYRQLLLAGLQSAGRSPTNLAKVKGITQGPNESPSAFLERLKEAYRRYTPYDPEDPGQETNVSMSFIWQSAPDIGRKLERLEDLKSKTLGDLVREAEKIFNKRETPEEREERVRRETEEKEERRRAEDERREKERDRRRHRELSKLLATVVSGQRQDRQGGERRRPQLDHDQCAYCKEKGHWARDCPKKPRGPRGLRPQASLLTLDDQGGQGQEPPPEPRITLKVGGQPVTFLVDTGAQNSVLTQNPGPLSDKSAWVQGATGGKRYRWTTDRRVHLATGKVTHSFLHVPDCPYPLLGRDLLTKLKAQIHFEGSGAQVVGPMGQPLQVLTLNIEDEYRLHETSKGPDVPLGSTWLSDFPQAWAETGGMGLAVRQAPLIIPLRAASTPVSIKQYPMSQEARLGIKPHIQRLLDQGILVPCQSPWNTPLLPVKKPGTNDYRPVQDLREVNKRVEDIHPTVPNPYNLLSGLPPSHQWYTVLDLKDAFFCLRLHPTSQSLFAFEWRDPEMGISGQLTWTRLPQGFKNSPTLFDEALHRDLADFRIQHPDLILLQYVDDLLLAATSELDCQQGTRALLQTLGDLGYRASAKKAQICQKQVKYLGYLLKEGQRWLTEARKETVMGQPTPKTPRQLREFLGTAGFCRLWIPGFAEMAAPLYPLTKTGTLFKWGPDQQKAYQEIKQALLTAPALGLPDLTKPFELFVDEKTGYAKGVLTQKLGPWRRPVAYLSKKLDPVAAGWPPCLRMVAAIAVLTKDAGKLTMGQPLVILAPHAVEALVKQPPDRWLSNARMTHYQALLLDTDRVQFGPIVTLNPTTLLPLPEEGLQHDCLDILAEAHGTRPDLTDQPLPDADHTWYTDGSSFLQEGQRKAGAAVTTETEVIWAKALPAGTSAQRAELIALTQALKMAEGKKLNVYTDSRYAFATAHIHGEIYRRRGLLTSEGKEIKNKEEILALLKALSLPKRLSIIHCPGHQKGNRAEARGNRMADQAAREVATRETPETSTLLIENSAPYTREHFHYTVTDIKDLTKLGATYDNAQKCWVYQGKPVMPDQFTFELLDFLHQLTHLSFSKTKALLERSYSPYYMLNRDRTLKDITETCKACAQVNASKSAVKQGTRVRGHRPGTHWEIDFTEVKPGLYGYKYLLVFIDTFSGWVEAFPTKKETAKVVTKKLLEEIFPRFGMPQVLGTDNGPAFVSKVSQTVADLLGVDWKLHCAYRPQSSGQVERMNRTIKETLTKLTLATGSRDWVLLLPLALYRARNTPGPHGLTPYEILYGAPPPLVNFPDPDMAKVTHNPSLQAHLQALYLVQHEVWRPLAAAYQEQLDRPVVPHPFRVGDTVWVRRHQTKNLEPRWKGPYTVLLTTPTALKVDGIAAWIHAAHVKAADTKIEPPSESTWRVQRSQNPLKIRLTRGTS</sequence>
<dbReference type="Pfam" id="PF16721">
    <property type="entry name" value="zf-H3C2"/>
    <property type="match status" value="1"/>
</dbReference>
<feature type="compositionally biased region" description="Pro residues" evidence="55">
    <location>
        <begin position="161"/>
        <end position="173"/>
    </location>
</feature>
<keyword evidence="48" id="KW-0468">Viral matrix protein</keyword>
<feature type="region of interest" description="Disordered" evidence="55">
    <location>
        <begin position="435"/>
        <end position="499"/>
    </location>
</feature>
<feature type="domain" description="CCHC-type" evidence="56">
    <location>
        <begin position="504"/>
        <end position="519"/>
    </location>
</feature>
<keyword evidence="14" id="KW-0167">Capsid protein</keyword>
<evidence type="ECO:0000259" key="58">
    <source>
        <dbReference type="PROSITE" id="PS50878"/>
    </source>
</evidence>
<dbReference type="Gene3D" id="3.10.20.370">
    <property type="match status" value="1"/>
</dbReference>
<keyword evidence="31" id="KW-1043">Host membrane</keyword>
<organismHost>
    <name type="scientific">Mus musculus</name>
    <name type="common">Mouse</name>
    <dbReference type="NCBI Taxonomy" id="10090"/>
</organismHost>
<keyword evidence="32" id="KW-0694">RNA-binding</keyword>
<evidence type="ECO:0000256" key="4">
    <source>
        <dbReference type="ARBA" id="ARBA00002845"/>
    </source>
</evidence>
<evidence type="ECO:0000256" key="24">
    <source>
        <dbReference type="ARBA" id="ARBA00022771"/>
    </source>
</evidence>
<evidence type="ECO:0000256" key="33">
    <source>
        <dbReference type="ARBA" id="ARBA00022908"/>
    </source>
</evidence>
<feature type="compositionally biased region" description="Low complexity" evidence="55">
    <location>
        <begin position="125"/>
        <end position="138"/>
    </location>
</feature>
<comment type="function">
    <text evidence="2">Constituent of the pre-integration complex (PIC) which tethers the latter to mitotic chromosomes. This allows the integration of the viral genome into the host DNA.</text>
</comment>
<evidence type="ECO:0000313" key="62">
    <source>
        <dbReference type="Proteomes" id="UP000150372"/>
    </source>
</evidence>
<dbReference type="InterPro" id="IPR003036">
    <property type="entry name" value="Gag_P30"/>
</dbReference>
<comment type="subcellular location">
    <subcellularLocation>
        <location evidence="8">Host cell membrane</location>
        <topology evidence="8">Lipid-anchor</topology>
    </subcellularLocation>
    <subcellularLocation>
        <location evidence="6">Host cytoplasm</location>
    </subcellularLocation>
    <subcellularLocation>
        <location evidence="9">Host endosome</location>
        <location evidence="9">Host multivesicular body</location>
    </subcellularLocation>
    <subcellularLocation>
        <location evidence="10">Host late endosome membrane</location>
        <topology evidence="10">Lipid-anchor</topology>
    </subcellularLocation>
    <subcellularLocation>
        <location evidence="7">Virion</location>
    </subcellularLocation>
</comment>
<comment type="function">
    <text evidence="51">Involved in the packaging and encapsidation of two copies of the genome. Binds with high affinity to conserved UCUG elements within the packaging signal, located near the 5'-end of the genome. This binding is dependent on genome dimerization. Acts as a nucleic acid chaperone which is involved in rearrangement of nucleic acid secondary structures during gRNA retrotranscription.</text>
</comment>
<dbReference type="GO" id="GO:0039657">
    <property type="term" value="P:symbiont-mediated suppression of host gene expression"/>
    <property type="evidence" value="ECO:0007669"/>
    <property type="project" value="UniProtKB-KW"/>
</dbReference>
<dbReference type="Pfam" id="PF00665">
    <property type="entry name" value="rve"/>
    <property type="match status" value="1"/>
</dbReference>
<dbReference type="FunFam" id="3.30.70.270:FF:000020">
    <property type="entry name" value="Transposon Tf2-6 polyprotein-like Protein"/>
    <property type="match status" value="1"/>
</dbReference>
<evidence type="ECO:0000256" key="54">
    <source>
        <dbReference type="PROSITE-ProRule" id="PRU00047"/>
    </source>
</evidence>
<evidence type="ECO:0000256" key="38">
    <source>
        <dbReference type="ARBA" id="ARBA00023054"/>
    </source>
</evidence>
<dbReference type="InterPro" id="IPR041577">
    <property type="entry name" value="RT_RNaseH_2"/>
</dbReference>
<dbReference type="InterPro" id="IPR018061">
    <property type="entry name" value="Retropepsins"/>
</dbReference>
<keyword evidence="47" id="KW-1160">Virus entry into host cell</keyword>
<keyword evidence="25" id="KW-0378">Hydrolase</keyword>
<dbReference type="InterPro" id="IPR012337">
    <property type="entry name" value="RNaseH-like_sf"/>
</dbReference>
<comment type="subunit">
    <text evidence="53">Interacts (via PPXY motif) with host NEDD4. Interacts (via PSAP motif) with host TSG101. Interacts (via LYPX(n)L motif) with host PDCD6IP.</text>
</comment>
<dbReference type="Pfam" id="PF01141">
    <property type="entry name" value="Gag_p12"/>
    <property type="match status" value="1"/>
</dbReference>
<keyword evidence="46" id="KW-0449">Lipoprotein</keyword>
<evidence type="ECO:0000256" key="8">
    <source>
        <dbReference type="ARBA" id="ARBA00004425"/>
    </source>
</evidence>
<evidence type="ECO:0000259" key="56">
    <source>
        <dbReference type="PROSITE" id="PS50158"/>
    </source>
</evidence>
<dbReference type="InterPro" id="IPR043502">
    <property type="entry name" value="DNA/RNA_pol_sf"/>
</dbReference>
<evidence type="ECO:0000256" key="18">
    <source>
        <dbReference type="ARBA" id="ARBA00022695"/>
    </source>
</evidence>
<keyword evidence="44" id="KW-1035">Host cytoplasm</keyword>
<keyword evidence="40" id="KW-0238">DNA-binding</keyword>
<dbReference type="PANTHER" id="PTHR33166">
    <property type="entry name" value="GAG_P30 DOMAIN-CONTAINING PROTEIN"/>
    <property type="match status" value="1"/>
</dbReference>
<dbReference type="InterPro" id="IPR002156">
    <property type="entry name" value="RNaseH_domain"/>
</dbReference>
<dbReference type="SUPFAM" id="SSF50630">
    <property type="entry name" value="Acid proteases"/>
    <property type="match status" value="1"/>
</dbReference>
<dbReference type="Pfam" id="PF00098">
    <property type="entry name" value="zf-CCHC"/>
    <property type="match status" value="1"/>
</dbReference>
<dbReference type="InterPro" id="IPR043128">
    <property type="entry name" value="Rev_trsase/Diguanyl_cyclase"/>
</dbReference>
<dbReference type="InterPro" id="IPR050462">
    <property type="entry name" value="Retroviral_Gag-Pol_poly"/>
</dbReference>
<evidence type="ECO:0000256" key="42">
    <source>
        <dbReference type="ARBA" id="ARBA00023172"/>
    </source>
</evidence>
<evidence type="ECO:0000256" key="40">
    <source>
        <dbReference type="ARBA" id="ARBA00023125"/>
    </source>
</evidence>
<dbReference type="InterPro" id="IPR001584">
    <property type="entry name" value="Integrase_cat-core"/>
</dbReference>
<evidence type="ECO:0000256" key="17">
    <source>
        <dbReference type="ARBA" id="ARBA00022679"/>
    </source>
</evidence>
<evidence type="ECO:0000256" key="55">
    <source>
        <dbReference type="SAM" id="MobiDB-lite"/>
    </source>
</evidence>
<keyword evidence="38" id="KW-0175">Coiled coil</keyword>
<dbReference type="Proteomes" id="UP000150372">
    <property type="component" value="Segment"/>
</dbReference>
<keyword evidence="28" id="KW-0460">Magnesium</keyword>
<dbReference type="Pfam" id="PF00077">
    <property type="entry name" value="RVP"/>
    <property type="match status" value="1"/>
</dbReference>
<evidence type="ECO:0000259" key="59">
    <source>
        <dbReference type="PROSITE" id="PS50879"/>
    </source>
</evidence>
<feature type="domain" description="Peptidase A2" evidence="57">
    <location>
        <begin position="561"/>
        <end position="631"/>
    </location>
</feature>
<keyword evidence="22" id="KW-0064">Aspartyl protease</keyword>
<dbReference type="CDD" id="cd03715">
    <property type="entry name" value="RT_ZFREV_like"/>
    <property type="match status" value="1"/>
</dbReference>
<evidence type="ECO:0000256" key="41">
    <source>
        <dbReference type="ARBA" id="ARBA00023136"/>
    </source>
</evidence>
<feature type="domain" description="RNase H type-1" evidence="59">
    <location>
        <begin position="1174"/>
        <end position="1320"/>
    </location>
</feature>
<dbReference type="Pfam" id="PF00075">
    <property type="entry name" value="RNase_H"/>
    <property type="match status" value="1"/>
</dbReference>
<dbReference type="PROSITE" id="PS00141">
    <property type="entry name" value="ASP_PROTEASE"/>
    <property type="match status" value="1"/>
</dbReference>
<keyword evidence="13" id="KW-0597">Phosphoprotein</keyword>
<keyword evidence="41" id="KW-0472">Membrane</keyword>
<evidence type="ECO:0000256" key="7">
    <source>
        <dbReference type="ARBA" id="ARBA00004328"/>
    </source>
</evidence>
<evidence type="ECO:0000256" key="21">
    <source>
        <dbReference type="ARBA" id="ARBA00022723"/>
    </source>
</evidence>
<evidence type="ECO:0000256" key="32">
    <source>
        <dbReference type="ARBA" id="ARBA00022884"/>
    </source>
</evidence>
<dbReference type="InterPro" id="IPR036946">
    <property type="entry name" value="G_retro_matrix_sf"/>
</dbReference>
<evidence type="ECO:0000256" key="15">
    <source>
        <dbReference type="ARBA" id="ARBA00022581"/>
    </source>
</evidence>
<evidence type="ECO:0000259" key="60">
    <source>
        <dbReference type="PROSITE" id="PS50994"/>
    </source>
</evidence>
<dbReference type="Gene3D" id="2.30.30.850">
    <property type="match status" value="1"/>
</dbReference>
<keyword evidence="35" id="KW-0239">DNA-directed DNA polymerase</keyword>
<dbReference type="GO" id="GO:0004190">
    <property type="term" value="F:aspartic-type endopeptidase activity"/>
    <property type="evidence" value="ECO:0007669"/>
    <property type="project" value="UniProtKB-KW"/>
</dbReference>
<evidence type="ECO:0000256" key="26">
    <source>
        <dbReference type="ARBA" id="ARBA00022809"/>
    </source>
</evidence>
<evidence type="ECO:0000256" key="13">
    <source>
        <dbReference type="ARBA" id="ARBA00022553"/>
    </source>
</evidence>
<comment type="cofactor">
    <cofactor evidence="1">
        <name>Mg(2+)</name>
        <dbReference type="ChEBI" id="CHEBI:18420"/>
    </cofactor>
</comment>
<evidence type="ECO:0000256" key="25">
    <source>
        <dbReference type="ARBA" id="ARBA00022801"/>
    </source>
</evidence>
<dbReference type="Gene3D" id="3.30.70.270">
    <property type="match status" value="2"/>
</dbReference>
<dbReference type="InterPro" id="IPR036397">
    <property type="entry name" value="RNaseH_sf"/>
</dbReference>
<dbReference type="GO" id="GO:0006508">
    <property type="term" value="P:proteolysis"/>
    <property type="evidence" value="ECO:0007669"/>
    <property type="project" value="UniProtKB-KW"/>
</dbReference>
<comment type="function">
    <text evidence="4">Forms the spherical core of the virion that encapsulates the genomic RNA-nucleocapsid complex.</text>
</comment>
<evidence type="ECO:0000256" key="30">
    <source>
        <dbReference type="ARBA" id="ARBA00022844"/>
    </source>
</evidence>
<keyword evidence="43" id="KW-1179">Viral genome integration</keyword>
<dbReference type="SUPFAM" id="SSF56672">
    <property type="entry name" value="DNA/RNA polymerases"/>
    <property type="match status" value="1"/>
</dbReference>
<dbReference type="InterPro" id="IPR001878">
    <property type="entry name" value="Znf_CCHC"/>
</dbReference>
<dbReference type="GO" id="GO:0004523">
    <property type="term" value="F:RNA-DNA hybrid ribonuclease activity"/>
    <property type="evidence" value="ECO:0007669"/>
    <property type="project" value="InterPro"/>
</dbReference>
<keyword evidence="23" id="KW-0255">Endonuclease</keyword>
<keyword evidence="15" id="KW-0945">Host-virus interaction</keyword>
<dbReference type="FunFam" id="2.40.70.10:FF:000087">
    <property type="entry name" value="Gag-Pol polyprotein"/>
    <property type="match status" value="1"/>
</dbReference>
<evidence type="ECO:0000256" key="45">
    <source>
        <dbReference type="ARBA" id="ARBA00023247"/>
    </source>
</evidence>
<name>O39735_MLVFR</name>
<dbReference type="GO" id="GO:0019068">
    <property type="term" value="P:virion assembly"/>
    <property type="evidence" value="ECO:0007669"/>
    <property type="project" value="InterPro"/>
</dbReference>
<dbReference type="GO" id="GO:0019013">
    <property type="term" value="C:viral nucleocapsid"/>
    <property type="evidence" value="ECO:0007669"/>
    <property type="project" value="UniProtKB-KW"/>
</dbReference>
<dbReference type="InterPro" id="IPR000477">
    <property type="entry name" value="RT_dom"/>
</dbReference>
<evidence type="ECO:0000313" key="61">
    <source>
        <dbReference type="EMBL" id="BAA22064.1"/>
    </source>
</evidence>
<dbReference type="InterPro" id="IPR001969">
    <property type="entry name" value="Aspartic_peptidase_AS"/>
</dbReference>
<evidence type="ECO:0000259" key="57">
    <source>
        <dbReference type="PROSITE" id="PS50175"/>
    </source>
</evidence>
<keyword evidence="30" id="KW-0946">Virion</keyword>
<evidence type="ECO:0000256" key="44">
    <source>
        <dbReference type="ARBA" id="ARBA00023200"/>
    </source>
</evidence>
<evidence type="ECO:0000256" key="50">
    <source>
        <dbReference type="ARBA" id="ARBA00045412"/>
    </source>
</evidence>
<keyword evidence="21" id="KW-0479">Metal-binding</keyword>
<evidence type="ECO:0000256" key="36">
    <source>
        <dbReference type="ARBA" id="ARBA00022995"/>
    </source>
</evidence>
<evidence type="ECO:0000256" key="14">
    <source>
        <dbReference type="ARBA" id="ARBA00022561"/>
    </source>
</evidence>
<dbReference type="GO" id="GO:0020002">
    <property type="term" value="C:host cell plasma membrane"/>
    <property type="evidence" value="ECO:0007669"/>
    <property type="project" value="UniProtKB-SubCell"/>
</dbReference>
<feature type="domain" description="Integrase catalytic" evidence="60">
    <location>
        <begin position="1444"/>
        <end position="1602"/>
    </location>
</feature>
<keyword evidence="24 54" id="KW-0863">Zinc-finger</keyword>
<accession>O39735</accession>
<evidence type="ECO:0000256" key="34">
    <source>
        <dbReference type="ARBA" id="ARBA00022918"/>
    </source>
</evidence>
<dbReference type="SUPFAM" id="SSF47836">
    <property type="entry name" value="Retroviral matrix proteins"/>
    <property type="match status" value="1"/>
</dbReference>
<keyword evidence="42" id="KW-0233">DNA recombination</keyword>
<feature type="domain" description="Reverse transcriptase" evidence="58">
    <location>
        <begin position="741"/>
        <end position="932"/>
    </location>
</feature>
<dbReference type="EMBL" id="D88386">
    <property type="protein sequence ID" value="BAA22064.1"/>
    <property type="molecule type" value="Genomic_RNA"/>
</dbReference>
<dbReference type="GO" id="GO:0039660">
    <property type="term" value="F:structural constituent of virion"/>
    <property type="evidence" value="ECO:0007669"/>
    <property type="project" value="UniProtKB-KW"/>
</dbReference>
<dbReference type="SUPFAM" id="SSF53098">
    <property type="entry name" value="Ribonuclease H-like"/>
    <property type="match status" value="2"/>
</dbReference>
<keyword evidence="33" id="KW-0229">DNA integration</keyword>
<dbReference type="Gene3D" id="1.10.150.180">
    <property type="entry name" value="Gamma-retroviral matrix domain"/>
    <property type="match status" value="1"/>
</dbReference>
<feature type="compositionally biased region" description="Basic and acidic residues" evidence="55">
    <location>
        <begin position="435"/>
        <end position="466"/>
    </location>
</feature>
<dbReference type="FunFam" id="3.30.420.10:FF:000102">
    <property type="entry name" value="Gag-Pol polyprotein"/>
    <property type="match status" value="1"/>
</dbReference>
<dbReference type="GO" id="GO:0003723">
    <property type="term" value="F:RNA binding"/>
    <property type="evidence" value="ECO:0007669"/>
    <property type="project" value="UniProtKB-KW"/>
</dbReference>
<keyword evidence="12" id="KW-1032">Host cell membrane</keyword>
<evidence type="ECO:0000256" key="39">
    <source>
        <dbReference type="ARBA" id="ARBA00023086"/>
    </source>
</evidence>
<protein>
    <recommendedName>
        <fullName evidence="11">Gag-Pol polyprotein</fullName>
    </recommendedName>
</protein>
<dbReference type="InterPro" id="IPR001995">
    <property type="entry name" value="Peptidase_A2_cat"/>
</dbReference>
<evidence type="ECO:0000256" key="43">
    <source>
        <dbReference type="ARBA" id="ARBA00023195"/>
    </source>
</evidence>
<dbReference type="GO" id="GO:0003677">
    <property type="term" value="F:DNA binding"/>
    <property type="evidence" value="ECO:0007669"/>
    <property type="project" value="UniProtKB-KW"/>
</dbReference>
<dbReference type="InterPro" id="IPR002079">
    <property type="entry name" value="Gag_p12"/>
</dbReference>
<comment type="function">
    <text evidence="5">Catalyzes viral DNA integration into the host chromosome, by performing a series of DNA cutting and joining reactions. This enzyme activity takes place after virion entry into a cell and reverse transcription of the RNA genome in dsDNA. The first step in the integration process is 3' processing. This step requires a complex comprising the viral genome, matrix protein and integrase. This complex is called the pre-integration complex (PIC). The integrase protein removes 2 nucleotides from each 3' end of the viral DNA, leaving recessed CA OH's at the 3' ends. In the second step that requires cell division, the PIC enters cell nucleus. In the third step, termed strand transfer, the integrase protein joins the previously processed 3' ends to the 5' ends of strands of target cellular DNA at the site of integration. The last step is viral DNA integration into host chromosome.</text>
</comment>
<dbReference type="Pfam" id="PF17919">
    <property type="entry name" value="RT_RNaseH_2"/>
    <property type="match status" value="1"/>
</dbReference>
<proteinExistence type="predicted"/>
<evidence type="ECO:0000256" key="20">
    <source>
        <dbReference type="ARBA" id="ARBA00022722"/>
    </source>
</evidence>
<keyword evidence="17" id="KW-0808">Transferase</keyword>
<dbReference type="GO" id="GO:0003964">
    <property type="term" value="F:RNA-directed DNA polymerase activity"/>
    <property type="evidence" value="ECO:0007669"/>
    <property type="project" value="UniProtKB-KW"/>
</dbReference>
<evidence type="ECO:0000256" key="22">
    <source>
        <dbReference type="ARBA" id="ARBA00022750"/>
    </source>
</evidence>
<dbReference type="CDD" id="cd06095">
    <property type="entry name" value="RP_RTVL_H_like"/>
    <property type="match status" value="1"/>
</dbReference>
<dbReference type="SUPFAM" id="SSF57756">
    <property type="entry name" value="Retrovirus zinc finger-like domains"/>
    <property type="match status" value="1"/>
</dbReference>
<dbReference type="CDD" id="cd09273">
    <property type="entry name" value="RNase_HI_RT_Bel"/>
    <property type="match status" value="1"/>
</dbReference>
<keyword evidence="39" id="KW-0543">Viral nucleoprotein</keyword>
<dbReference type="InterPro" id="IPR036875">
    <property type="entry name" value="Znf_CCHC_sf"/>
</dbReference>
<evidence type="ECO:0000256" key="16">
    <source>
        <dbReference type="ARBA" id="ARBA00022670"/>
    </source>
</evidence>
<evidence type="ECO:0000256" key="6">
    <source>
        <dbReference type="ARBA" id="ARBA00004192"/>
    </source>
</evidence>
<feature type="region of interest" description="Disordered" evidence="55">
    <location>
        <begin position="111"/>
        <end position="218"/>
    </location>
</feature>
<keyword evidence="16" id="KW-0645">Protease</keyword>
<dbReference type="PROSITE" id="PS50158">
    <property type="entry name" value="ZF_CCHC"/>
    <property type="match status" value="1"/>
</dbReference>
<dbReference type="Pfam" id="PF18697">
    <property type="entry name" value="MLVIN_C"/>
    <property type="match status" value="1"/>
</dbReference>
<evidence type="ECO:0000256" key="27">
    <source>
        <dbReference type="ARBA" id="ARBA00022833"/>
    </source>
</evidence>
<dbReference type="Gene3D" id="3.30.420.10">
    <property type="entry name" value="Ribonuclease H-like superfamily/Ribonuclease H"/>
    <property type="match status" value="2"/>
</dbReference>
<evidence type="ECO:0000256" key="29">
    <source>
        <dbReference type="ARBA" id="ARBA00022843"/>
    </source>
</evidence>
<dbReference type="GO" id="GO:0044826">
    <property type="term" value="P:viral genome integration into host DNA"/>
    <property type="evidence" value="ECO:0007669"/>
    <property type="project" value="UniProtKB-KW"/>
</dbReference>
<dbReference type="GO" id="GO:0006310">
    <property type="term" value="P:DNA recombination"/>
    <property type="evidence" value="ECO:0007669"/>
    <property type="project" value="UniProtKB-KW"/>
</dbReference>
<dbReference type="GO" id="GO:0044185">
    <property type="term" value="C:host cell late endosome membrane"/>
    <property type="evidence" value="ECO:0007669"/>
    <property type="project" value="UniProtKB-SubCell"/>
</dbReference>
<dbReference type="InterPro" id="IPR021109">
    <property type="entry name" value="Peptidase_aspartic_dom_sf"/>
</dbReference>
<evidence type="ECO:0000256" key="12">
    <source>
        <dbReference type="ARBA" id="ARBA00022511"/>
    </source>
</evidence>
<dbReference type="GO" id="GO:0008270">
    <property type="term" value="F:zinc ion binding"/>
    <property type="evidence" value="ECO:0007669"/>
    <property type="project" value="UniProtKB-KW"/>
</dbReference>
<feature type="compositionally biased region" description="Basic and acidic residues" evidence="55">
    <location>
        <begin position="486"/>
        <end position="499"/>
    </location>
</feature>
<dbReference type="SMART" id="SM00343">
    <property type="entry name" value="ZnF_C2HC"/>
    <property type="match status" value="1"/>
</dbReference>
<feature type="compositionally biased region" description="Pro residues" evidence="55">
    <location>
        <begin position="111"/>
        <end position="124"/>
    </location>
</feature>
<evidence type="ECO:0000256" key="19">
    <source>
        <dbReference type="ARBA" id="ARBA00022707"/>
    </source>
</evidence>
<evidence type="ECO:0000256" key="10">
    <source>
        <dbReference type="ARBA" id="ARBA00004566"/>
    </source>
</evidence>
<dbReference type="InterPro" id="IPR010999">
    <property type="entry name" value="Retrovr_matrix"/>
</dbReference>
<dbReference type="GO" id="GO:0075713">
    <property type="term" value="P:establishment of integrated proviral latency"/>
    <property type="evidence" value="ECO:0007669"/>
    <property type="project" value="UniProtKB-KW"/>
</dbReference>
<evidence type="ECO:0000256" key="35">
    <source>
        <dbReference type="ARBA" id="ARBA00022932"/>
    </source>
</evidence>
<evidence type="ECO:0000256" key="28">
    <source>
        <dbReference type="ARBA" id="ARBA00022842"/>
    </source>
</evidence>
<evidence type="ECO:0000256" key="31">
    <source>
        <dbReference type="ARBA" id="ARBA00022870"/>
    </source>
</evidence>
<keyword evidence="36" id="KW-1190">Host gene expression shutoff by virus</keyword>
<keyword evidence="29" id="KW-0832">Ubl conjugation</keyword>
<dbReference type="Pfam" id="PF00078">
    <property type="entry name" value="RVT_1"/>
    <property type="match status" value="1"/>
</dbReference>
<dbReference type="PROSITE" id="PS50878">
    <property type="entry name" value="RT_POL"/>
    <property type="match status" value="1"/>
</dbReference>
<evidence type="ECO:0000256" key="5">
    <source>
        <dbReference type="ARBA" id="ARBA00002884"/>
    </source>
</evidence>
<evidence type="ECO:0000256" key="23">
    <source>
        <dbReference type="ARBA" id="ARBA00022759"/>
    </source>
</evidence>